<name>A0A484K8B5_9ASTE</name>
<organism evidence="2 3">
    <name type="scientific">Cuscuta campestris</name>
    <dbReference type="NCBI Taxonomy" id="132261"/>
    <lineage>
        <taxon>Eukaryota</taxon>
        <taxon>Viridiplantae</taxon>
        <taxon>Streptophyta</taxon>
        <taxon>Embryophyta</taxon>
        <taxon>Tracheophyta</taxon>
        <taxon>Spermatophyta</taxon>
        <taxon>Magnoliopsida</taxon>
        <taxon>eudicotyledons</taxon>
        <taxon>Gunneridae</taxon>
        <taxon>Pentapetalae</taxon>
        <taxon>asterids</taxon>
        <taxon>lamiids</taxon>
        <taxon>Solanales</taxon>
        <taxon>Convolvulaceae</taxon>
        <taxon>Cuscuteae</taxon>
        <taxon>Cuscuta</taxon>
        <taxon>Cuscuta subgen. Grammica</taxon>
        <taxon>Cuscuta sect. Cleistogrammica</taxon>
    </lineage>
</organism>
<protein>
    <submittedName>
        <fullName evidence="2">Uncharacterized protein</fullName>
    </submittedName>
</protein>
<accession>A0A484K8B5</accession>
<keyword evidence="3" id="KW-1185">Reference proteome</keyword>
<dbReference type="EMBL" id="OOIL02000126">
    <property type="protein sequence ID" value="VFQ61108.1"/>
    <property type="molecule type" value="Genomic_DNA"/>
</dbReference>
<evidence type="ECO:0000313" key="2">
    <source>
        <dbReference type="EMBL" id="VFQ61108.1"/>
    </source>
</evidence>
<gene>
    <name evidence="2" type="ORF">CCAM_LOCUS2884</name>
</gene>
<feature type="transmembrane region" description="Helical" evidence="1">
    <location>
        <begin position="499"/>
        <end position="518"/>
    </location>
</feature>
<dbReference type="PANTHER" id="PTHR31549">
    <property type="entry name" value="PROTEIN, PUTATIVE (DUF247)-RELATED-RELATED"/>
    <property type="match status" value="1"/>
</dbReference>
<keyword evidence="1" id="KW-1133">Transmembrane helix</keyword>
<dbReference type="InterPro" id="IPR004158">
    <property type="entry name" value="DUF247_pln"/>
</dbReference>
<dbReference type="OrthoDB" id="1621957at2759"/>
<proteinExistence type="predicted"/>
<reference evidence="2 3" key="1">
    <citation type="submission" date="2018-04" db="EMBL/GenBank/DDBJ databases">
        <authorList>
            <person name="Vogel A."/>
        </authorList>
    </citation>
    <scope>NUCLEOTIDE SEQUENCE [LARGE SCALE GENOMIC DNA]</scope>
</reference>
<evidence type="ECO:0000313" key="3">
    <source>
        <dbReference type="Proteomes" id="UP000595140"/>
    </source>
</evidence>
<evidence type="ECO:0000256" key="1">
    <source>
        <dbReference type="SAM" id="Phobius"/>
    </source>
</evidence>
<keyword evidence="1" id="KW-0472">Membrane</keyword>
<dbReference type="Pfam" id="PF03140">
    <property type="entry name" value="DUF247"/>
    <property type="match status" value="1"/>
</dbReference>
<dbReference type="PANTHER" id="PTHR31549:SF289">
    <property type="match status" value="1"/>
</dbReference>
<dbReference type="AlphaFoldDB" id="A0A484K8B5"/>
<dbReference type="Proteomes" id="UP000595140">
    <property type="component" value="Unassembled WGS sequence"/>
</dbReference>
<keyword evidence="1" id="KW-0812">Transmembrane</keyword>
<sequence length="531" mass="60079">MAEGISFFSPSIDEGRWFGQGTRALKSDHTIEVDFTPTIFQVPKWLKETKPEAYTPSLLGLGPYHHLRPELHSTHTPKLALIKKYQDRVRESSPDYLFFSEPFIKKMASLEALVRASYDKYLDIEGLTVVYSISVDSFYLLDFLGAYGPRTESTVLEQPGRRELVEDVLKLENQIPNFALLEVWNQISLSKPQGDTDEAMLHSQLFYYFCKAHSPLRLAALRKDRRQKSGHLLAHMYYLIVNNRGFEEVEIPSQAKRSKIGETGIEILKALSELGLGGALIKPLLFAFTAVEVLENSMLTKEIISNNKEPKEQEAKRPKIHEIPAASELSKKHKMGFMLLEKQGIKDIKLESLESIPMLHLPEITLEQDSEVVLRNLIAYEAAIAATTTPESTIELAEYIDLMGDLLQTPQDVALLREKGIVKGSLNDEQVVGIFAEIRKPQTLGKLKEECASQKVGRLLKELEKKNETKWTKLHRSLKKRVKEGVEVVRKPCVMALKYVLYILLVVLVVLQLMQAYCQVNGCNKGGSKSN</sequence>